<reference evidence="2 3" key="1">
    <citation type="submission" date="2016-07" db="EMBL/GenBank/DDBJ databases">
        <title>Pervasive Adenine N6-methylation of Active Genes in Fungi.</title>
        <authorList>
            <consortium name="DOE Joint Genome Institute"/>
            <person name="Mondo S.J."/>
            <person name="Dannebaum R.O."/>
            <person name="Kuo R.C."/>
            <person name="Labutti K."/>
            <person name="Haridas S."/>
            <person name="Kuo A."/>
            <person name="Salamov A."/>
            <person name="Ahrendt S.R."/>
            <person name="Lipzen A."/>
            <person name="Sullivan W."/>
            <person name="Andreopoulos W.B."/>
            <person name="Clum A."/>
            <person name="Lindquist E."/>
            <person name="Daum C."/>
            <person name="Ramamoorthy G.K."/>
            <person name="Gryganskyi A."/>
            <person name="Culley D."/>
            <person name="Magnuson J.K."/>
            <person name="James T.Y."/>
            <person name="O'Malley M.A."/>
            <person name="Stajich J.E."/>
            <person name="Spatafora J.W."/>
            <person name="Visel A."/>
            <person name="Grigoriev I.V."/>
        </authorList>
    </citation>
    <scope>NUCLEOTIDE SEQUENCE [LARGE SCALE GENOMIC DNA]</scope>
    <source>
        <strain evidence="2 3">NRRL 1336</strain>
    </source>
</reference>
<keyword evidence="1" id="KW-1133">Transmembrane helix</keyword>
<evidence type="ECO:0000256" key="1">
    <source>
        <dbReference type="SAM" id="Phobius"/>
    </source>
</evidence>
<sequence length="83" mass="9495">MPYPNTTQVFMVLEFNLPTWRPFSSNSNNILVWVVYLSPVGTPILLLLMLLLWEITNLLLLLLPPPLLLMVMPILMPPPLVNL</sequence>
<name>A0A1X2IZR6_9FUNG</name>
<keyword evidence="3" id="KW-1185">Reference proteome</keyword>
<keyword evidence="1" id="KW-0812">Transmembrane</keyword>
<dbReference type="EMBL" id="MCGE01000001">
    <property type="protein sequence ID" value="ORZ25082.1"/>
    <property type="molecule type" value="Genomic_DNA"/>
</dbReference>
<organism evidence="2 3">
    <name type="scientific">Absidia repens</name>
    <dbReference type="NCBI Taxonomy" id="90262"/>
    <lineage>
        <taxon>Eukaryota</taxon>
        <taxon>Fungi</taxon>
        <taxon>Fungi incertae sedis</taxon>
        <taxon>Mucoromycota</taxon>
        <taxon>Mucoromycotina</taxon>
        <taxon>Mucoromycetes</taxon>
        <taxon>Mucorales</taxon>
        <taxon>Cunninghamellaceae</taxon>
        <taxon>Absidia</taxon>
    </lineage>
</organism>
<proteinExistence type="predicted"/>
<protein>
    <submittedName>
        <fullName evidence="2">Uncharacterized protein</fullName>
    </submittedName>
</protein>
<dbReference type="AlphaFoldDB" id="A0A1X2IZR6"/>
<keyword evidence="1" id="KW-0472">Membrane</keyword>
<accession>A0A1X2IZR6</accession>
<feature type="transmembrane region" description="Helical" evidence="1">
    <location>
        <begin position="58"/>
        <end position="76"/>
    </location>
</feature>
<dbReference type="Proteomes" id="UP000193560">
    <property type="component" value="Unassembled WGS sequence"/>
</dbReference>
<evidence type="ECO:0000313" key="3">
    <source>
        <dbReference type="Proteomes" id="UP000193560"/>
    </source>
</evidence>
<evidence type="ECO:0000313" key="2">
    <source>
        <dbReference type="EMBL" id="ORZ25082.1"/>
    </source>
</evidence>
<feature type="transmembrane region" description="Helical" evidence="1">
    <location>
        <begin position="30"/>
        <end position="51"/>
    </location>
</feature>
<gene>
    <name evidence="2" type="ORF">BCR42DRAFT_399345</name>
</gene>
<comment type="caution">
    <text evidence="2">The sequence shown here is derived from an EMBL/GenBank/DDBJ whole genome shotgun (WGS) entry which is preliminary data.</text>
</comment>